<dbReference type="PIRSF" id="PIRSF000446">
    <property type="entry name" value="Mct"/>
    <property type="match status" value="1"/>
</dbReference>
<dbReference type="Pfam" id="PF00698">
    <property type="entry name" value="Acyl_transf_1"/>
    <property type="match status" value="1"/>
</dbReference>
<evidence type="ECO:0000256" key="1">
    <source>
        <dbReference type="ARBA" id="ARBA00013258"/>
    </source>
</evidence>
<dbReference type="GO" id="GO:0004314">
    <property type="term" value="F:[acyl-carrier-protein] S-malonyltransferase activity"/>
    <property type="evidence" value="ECO:0007669"/>
    <property type="project" value="UniProtKB-EC"/>
</dbReference>
<dbReference type="InterPro" id="IPR016035">
    <property type="entry name" value="Acyl_Trfase/lysoPLipase"/>
</dbReference>
<dbReference type="RefSeq" id="WP_087582690.1">
    <property type="nucleotide sequence ID" value="NZ_NDYN01000001.1"/>
</dbReference>
<dbReference type="InterPro" id="IPR050858">
    <property type="entry name" value="Mal-CoA-ACP_Trans/PKS_FabD"/>
</dbReference>
<evidence type="ECO:0000256" key="7">
    <source>
        <dbReference type="PIRSR" id="PIRSR000446-1"/>
    </source>
</evidence>
<evidence type="ECO:0000256" key="6">
    <source>
        <dbReference type="PIRNR" id="PIRNR000446"/>
    </source>
</evidence>
<accession>A0A1Y5MPJ7</accession>
<dbReference type="AlphaFoldDB" id="A0A1Y5MPJ7"/>
<organism evidence="9 10">
    <name type="scientific">Campylobacter concisus</name>
    <dbReference type="NCBI Taxonomy" id="199"/>
    <lineage>
        <taxon>Bacteria</taxon>
        <taxon>Pseudomonadati</taxon>
        <taxon>Campylobacterota</taxon>
        <taxon>Epsilonproteobacteria</taxon>
        <taxon>Campylobacterales</taxon>
        <taxon>Campylobacteraceae</taxon>
        <taxon>Campylobacter</taxon>
    </lineage>
</organism>
<dbReference type="SUPFAM" id="SSF52151">
    <property type="entry name" value="FabD/lysophospholipase-like"/>
    <property type="match status" value="1"/>
</dbReference>
<sequence length="309" mass="33891">MKKFAFIFAGQGSQSVGMGKDFYENFSSAKLLLNDACNDTGIDFEELLFTQNDKLDKTEFTQPTIVLNSLMSYLAFSERIKTKPEFSLGHSLGEFTALAVSGAFSFVEAIRLVNLRGKFMQEACVGKDAGMMVVLGLSDEVVEGICKNAQNEGLQIYAANYNCDGQIVVAGVRADLAKYEAKFKEAGAKRAMLLNMSVASHCPILEPASVKLANELEGVLAASFAPVVSNVNAKIYTDKNEALVLLKEQLTHPVRYKQSIKNYENEVDCFIELGAATLKGINKKITEKPTYSVTDMASLEEVVKILEER</sequence>
<dbReference type="GO" id="GO:0006633">
    <property type="term" value="P:fatty acid biosynthetic process"/>
    <property type="evidence" value="ECO:0007669"/>
    <property type="project" value="TreeGrafter"/>
</dbReference>
<evidence type="ECO:0000256" key="5">
    <source>
        <dbReference type="ARBA" id="ARBA00048462"/>
    </source>
</evidence>
<dbReference type="Gene3D" id="3.40.366.10">
    <property type="entry name" value="Malonyl-Coenzyme A Acyl Carrier Protein, domain 2"/>
    <property type="match status" value="1"/>
</dbReference>
<comment type="caution">
    <text evidence="9">The sequence shown here is derived from an EMBL/GenBank/DDBJ whole genome shotgun (WGS) entry which is preliminary data.</text>
</comment>
<dbReference type="SMART" id="SM00827">
    <property type="entry name" value="PKS_AT"/>
    <property type="match status" value="1"/>
</dbReference>
<comment type="similarity">
    <text evidence="6">Belongs to the fabD family.</text>
</comment>
<comment type="catalytic activity">
    <reaction evidence="5 6">
        <text>holo-[ACP] + malonyl-CoA = malonyl-[ACP] + CoA</text>
        <dbReference type="Rhea" id="RHEA:41792"/>
        <dbReference type="Rhea" id="RHEA-COMP:9623"/>
        <dbReference type="Rhea" id="RHEA-COMP:9685"/>
        <dbReference type="ChEBI" id="CHEBI:57287"/>
        <dbReference type="ChEBI" id="CHEBI:57384"/>
        <dbReference type="ChEBI" id="CHEBI:64479"/>
        <dbReference type="ChEBI" id="CHEBI:78449"/>
        <dbReference type="EC" id="2.3.1.39"/>
    </reaction>
</comment>
<feature type="active site" evidence="7">
    <location>
        <position position="201"/>
    </location>
</feature>
<dbReference type="InterPro" id="IPR004410">
    <property type="entry name" value="Malonyl_CoA-ACP_transAc_FabD"/>
</dbReference>
<dbReference type="Gene3D" id="3.30.70.250">
    <property type="entry name" value="Malonyl-CoA ACP transacylase, ACP-binding"/>
    <property type="match status" value="1"/>
</dbReference>
<dbReference type="PANTHER" id="PTHR42681">
    <property type="entry name" value="MALONYL-COA-ACYL CARRIER PROTEIN TRANSACYLASE, MITOCHONDRIAL"/>
    <property type="match status" value="1"/>
</dbReference>
<dbReference type="InterPro" id="IPR016036">
    <property type="entry name" value="Malonyl_transacylase_ACP-bd"/>
</dbReference>
<evidence type="ECO:0000256" key="4">
    <source>
        <dbReference type="ARBA" id="ARBA00023315"/>
    </source>
</evidence>
<keyword evidence="4 6" id="KW-0012">Acyltransferase</keyword>
<feature type="active site" evidence="7">
    <location>
        <position position="91"/>
    </location>
</feature>
<dbReference type="EMBL" id="NDYN01000001">
    <property type="protein sequence ID" value="OUT09264.1"/>
    <property type="molecule type" value="Genomic_DNA"/>
</dbReference>
<dbReference type="InterPro" id="IPR024925">
    <property type="entry name" value="Malonyl_CoA-ACP_transAc"/>
</dbReference>
<dbReference type="InterPro" id="IPR001227">
    <property type="entry name" value="Ac_transferase_dom_sf"/>
</dbReference>
<keyword evidence="3 6" id="KW-0808">Transferase</keyword>
<name>A0A1Y5MPJ7_9BACT</name>
<proteinExistence type="inferred from homology"/>
<dbReference type="EC" id="2.3.1.39" evidence="1 6"/>
<evidence type="ECO:0000313" key="9">
    <source>
        <dbReference type="EMBL" id="OUT09264.1"/>
    </source>
</evidence>
<evidence type="ECO:0000256" key="2">
    <source>
        <dbReference type="ARBA" id="ARBA00018953"/>
    </source>
</evidence>
<evidence type="ECO:0000259" key="8">
    <source>
        <dbReference type="SMART" id="SM00827"/>
    </source>
</evidence>
<evidence type="ECO:0000313" key="10">
    <source>
        <dbReference type="Proteomes" id="UP000196317"/>
    </source>
</evidence>
<protein>
    <recommendedName>
        <fullName evidence="2 6">Malonyl CoA-acyl carrier protein transacylase</fullName>
        <ecNumber evidence="1 6">2.3.1.39</ecNumber>
    </recommendedName>
</protein>
<dbReference type="Proteomes" id="UP000196317">
    <property type="component" value="Unassembled WGS sequence"/>
</dbReference>
<gene>
    <name evidence="9" type="ORF">B9N65_02655</name>
</gene>
<feature type="domain" description="Malonyl-CoA:ACP transacylase (MAT)" evidence="8">
    <location>
        <begin position="7"/>
        <end position="301"/>
    </location>
</feature>
<dbReference type="SUPFAM" id="SSF55048">
    <property type="entry name" value="Probable ACP-binding domain of malonyl-CoA ACP transacylase"/>
    <property type="match status" value="1"/>
</dbReference>
<dbReference type="InterPro" id="IPR014043">
    <property type="entry name" value="Acyl_transferase_dom"/>
</dbReference>
<evidence type="ECO:0000256" key="3">
    <source>
        <dbReference type="ARBA" id="ARBA00022679"/>
    </source>
</evidence>
<dbReference type="NCBIfam" id="TIGR00128">
    <property type="entry name" value="fabD"/>
    <property type="match status" value="1"/>
</dbReference>
<dbReference type="GO" id="GO:0005829">
    <property type="term" value="C:cytosol"/>
    <property type="evidence" value="ECO:0007669"/>
    <property type="project" value="TreeGrafter"/>
</dbReference>
<dbReference type="PANTHER" id="PTHR42681:SF1">
    <property type="entry name" value="MALONYL-COA-ACYL CARRIER PROTEIN TRANSACYLASE, MITOCHONDRIAL"/>
    <property type="match status" value="1"/>
</dbReference>
<reference evidence="9 10" key="1">
    <citation type="submission" date="2017-04" db="EMBL/GenBank/DDBJ databases">
        <title>Complete genome of Campylobacter concisus ATCC 33237T and draft genomes for an additional eight well characterized C. concisus strains.</title>
        <authorList>
            <person name="Cornelius A.J."/>
            <person name="Miller W.G."/>
            <person name="Lastovica A.J."/>
            <person name="On S.L."/>
            <person name="French N.P."/>
            <person name="Vandenberg O."/>
            <person name="Biggs P.J."/>
        </authorList>
    </citation>
    <scope>NUCLEOTIDE SEQUENCE [LARGE SCALE GENOMIC DNA]</scope>
    <source>
        <strain evidence="9 10">CCUG 19995</strain>
    </source>
</reference>